<dbReference type="PROSITE" id="PS51387">
    <property type="entry name" value="FAD_PCMH"/>
    <property type="match status" value="1"/>
</dbReference>
<dbReference type="InterPro" id="IPR006094">
    <property type="entry name" value="Oxid_FAD_bind_N"/>
</dbReference>
<dbReference type="InterPro" id="IPR004113">
    <property type="entry name" value="FAD-bd_oxidored_4_C"/>
</dbReference>
<dbReference type="RefSeq" id="WP_123351669.1">
    <property type="nucleotide sequence ID" value="NZ_CP027432.2"/>
</dbReference>
<feature type="domain" description="FAD-binding PCMH-type" evidence="6">
    <location>
        <begin position="36"/>
        <end position="216"/>
    </location>
</feature>
<reference evidence="7" key="3">
    <citation type="submission" date="2019-06" db="EMBL/GenBank/DDBJ databases">
        <title>A comparative analysis of the Nautiliaceae.</title>
        <authorList>
            <person name="Grosche A."/>
            <person name="Smedile F."/>
            <person name="Vetriani C."/>
        </authorList>
    </citation>
    <scope>NUCLEOTIDE SEQUENCE</scope>
    <source>
        <strain evidence="7">TB6</strain>
    </source>
</reference>
<comment type="similarity">
    <text evidence="2">Belongs to the FAD-binding oxidoreductase/transferase type 4 family.</text>
</comment>
<evidence type="ECO:0000313" key="9">
    <source>
        <dbReference type="Proteomes" id="UP000272781"/>
    </source>
</evidence>
<dbReference type="Proteomes" id="UP000272781">
    <property type="component" value="Unassembled WGS sequence"/>
</dbReference>
<evidence type="ECO:0000259" key="6">
    <source>
        <dbReference type="PROSITE" id="PS51387"/>
    </source>
</evidence>
<evidence type="ECO:0000256" key="4">
    <source>
        <dbReference type="ARBA" id="ARBA00022827"/>
    </source>
</evidence>
<dbReference type="AlphaFoldDB" id="A0AAJ4RDM5"/>
<dbReference type="EMBL" id="CP027432">
    <property type="protein sequence ID" value="QCI28519.1"/>
    <property type="molecule type" value="Genomic_DNA"/>
</dbReference>
<gene>
    <name evidence="7" type="ORF">C6V80_05955</name>
    <name evidence="8" type="ORF">EDC58_0235</name>
</gene>
<dbReference type="Gene3D" id="3.30.70.2740">
    <property type="match status" value="1"/>
</dbReference>
<name>A0AAJ4RDM5_9BACT</name>
<protein>
    <submittedName>
        <fullName evidence="7">FAD-binding protein</fullName>
    </submittedName>
    <submittedName>
        <fullName evidence="8">Glycolate oxidase</fullName>
    </submittedName>
</protein>
<organism evidence="8 9">
    <name type="scientific">Caminibacter pacificus</name>
    <dbReference type="NCBI Taxonomy" id="1424653"/>
    <lineage>
        <taxon>Bacteria</taxon>
        <taxon>Pseudomonadati</taxon>
        <taxon>Campylobacterota</taxon>
        <taxon>Epsilonproteobacteria</taxon>
        <taxon>Nautiliales</taxon>
        <taxon>Nautiliaceae</taxon>
        <taxon>Caminibacter</taxon>
    </lineage>
</organism>
<keyword evidence="3" id="KW-0285">Flavoprotein</keyword>
<dbReference type="GO" id="GO:0071949">
    <property type="term" value="F:FAD binding"/>
    <property type="evidence" value="ECO:0007669"/>
    <property type="project" value="InterPro"/>
</dbReference>
<dbReference type="PANTHER" id="PTHR42934:SF2">
    <property type="entry name" value="GLYCOLATE OXIDASE SUBUNIT GLCD"/>
    <property type="match status" value="1"/>
</dbReference>
<dbReference type="Gene3D" id="3.30.465.10">
    <property type="match status" value="1"/>
</dbReference>
<keyword evidence="5" id="KW-0560">Oxidoreductase</keyword>
<evidence type="ECO:0000256" key="1">
    <source>
        <dbReference type="ARBA" id="ARBA00001974"/>
    </source>
</evidence>
<proteinExistence type="inferred from homology"/>
<dbReference type="InterPro" id="IPR016169">
    <property type="entry name" value="FAD-bd_PCMH_sub2"/>
</dbReference>
<dbReference type="InterPro" id="IPR036318">
    <property type="entry name" value="FAD-bd_PCMH-like_sf"/>
</dbReference>
<evidence type="ECO:0000313" key="7">
    <source>
        <dbReference type="EMBL" id="QCI28519.1"/>
    </source>
</evidence>
<keyword evidence="10" id="KW-1185">Reference proteome</keyword>
<evidence type="ECO:0000313" key="10">
    <source>
        <dbReference type="Proteomes" id="UP000298805"/>
    </source>
</evidence>
<evidence type="ECO:0000256" key="3">
    <source>
        <dbReference type="ARBA" id="ARBA00022630"/>
    </source>
</evidence>
<dbReference type="InterPro" id="IPR051914">
    <property type="entry name" value="FAD-linked_OxidoTrans_Type4"/>
</dbReference>
<evidence type="ECO:0000313" key="8">
    <source>
        <dbReference type="EMBL" id="ROR40755.1"/>
    </source>
</evidence>
<dbReference type="FunFam" id="3.30.70.2740:FF:000001">
    <property type="entry name" value="D-lactate dehydrogenase mitochondrial"/>
    <property type="match status" value="1"/>
</dbReference>
<dbReference type="InterPro" id="IPR016164">
    <property type="entry name" value="FAD-linked_Oxase-like_C"/>
</dbReference>
<dbReference type="InterPro" id="IPR016166">
    <property type="entry name" value="FAD-bd_PCMH"/>
</dbReference>
<dbReference type="Proteomes" id="UP000298805">
    <property type="component" value="Chromosome"/>
</dbReference>
<reference evidence="10" key="1">
    <citation type="submission" date="2018-03" db="EMBL/GenBank/DDBJ databases">
        <title>A comparative analysis of the Nautiliaceae.</title>
        <authorList>
            <person name="Grosche A."/>
            <person name="Smedile F."/>
            <person name="Vetriani C."/>
        </authorList>
    </citation>
    <scope>NUCLEOTIDE SEQUENCE [LARGE SCALE GENOMIC DNA]</scope>
    <source>
        <strain evidence="10">TB6</strain>
    </source>
</reference>
<dbReference type="Pfam" id="PF01565">
    <property type="entry name" value="FAD_binding_4"/>
    <property type="match status" value="1"/>
</dbReference>
<reference evidence="8 9" key="2">
    <citation type="submission" date="2018-11" db="EMBL/GenBank/DDBJ databases">
        <title>Genomic Encyclopedia of Type Strains, Phase IV (KMG-IV): sequencing the most valuable type-strain genomes for metagenomic binning, comparative biology and taxonomic classification.</title>
        <authorList>
            <person name="Goeker M."/>
        </authorList>
    </citation>
    <scope>NUCLEOTIDE SEQUENCE [LARGE SCALE GENOMIC DNA]</scope>
    <source>
        <strain evidence="8 9">DSM 27783</strain>
    </source>
</reference>
<dbReference type="SUPFAM" id="SSF56176">
    <property type="entry name" value="FAD-binding/transporter-associated domain-like"/>
    <property type="match status" value="1"/>
</dbReference>
<keyword evidence="4" id="KW-0274">FAD</keyword>
<dbReference type="FunFam" id="1.10.45.10:FF:000001">
    <property type="entry name" value="D-lactate dehydrogenase mitochondrial"/>
    <property type="match status" value="1"/>
</dbReference>
<sequence length="460" mass="50273">MLDKKHIDELKKIVGEEDIKTDKIHLRAYSYDATKEHYYPEAVVFPKDEEEVSKILKYCNDNKIAVIPRGAGSGFTGGALPVNGGIILAVEKYMNKILEIDEKDMVAVVQPGVVNAHLQKAVEEKGLFYPPDPASMDYSTIGGNVSENAGGMRAAKYGITKDYVMSLKAVLPNGDIIRAGKRTIKDVAGYNVAGILIASEGTLAVITEITLKLLPKPKMKKTYMGIFENVEDAMNAVYKSLASGAMPVAMEFMDSLVVKALREKLGVNLPDWAGALLIGDVDGNVEEEINYQLGILEKSFKENGCKEFKVARDENEANEIWYARRNASQSITIYGSKKINEDISVPRSKLPDALRVITQIGEKYGLVVPCFGHAGDGNIHVNVMVDGSNEEEVKKGYEAVEEIFKAVVDMGGTLSGEHGIGLSKAPFMKIAFSEAELNLFKRIKEAFDPNGILNPGKMGL</sequence>
<evidence type="ECO:0000256" key="2">
    <source>
        <dbReference type="ARBA" id="ARBA00008000"/>
    </source>
</evidence>
<accession>A0AAJ4RDM5</accession>
<dbReference type="EMBL" id="RJVK01000001">
    <property type="protein sequence ID" value="ROR40755.1"/>
    <property type="molecule type" value="Genomic_DNA"/>
</dbReference>
<dbReference type="InterPro" id="IPR016171">
    <property type="entry name" value="Vanillyl_alc_oxidase_C-sub2"/>
</dbReference>
<comment type="cofactor">
    <cofactor evidence="1">
        <name>FAD</name>
        <dbReference type="ChEBI" id="CHEBI:57692"/>
    </cofactor>
</comment>
<evidence type="ECO:0000256" key="5">
    <source>
        <dbReference type="ARBA" id="ARBA00023002"/>
    </source>
</evidence>
<dbReference type="Gene3D" id="1.10.45.10">
    <property type="entry name" value="Vanillyl-alcohol Oxidase, Chain A, domain 4"/>
    <property type="match status" value="1"/>
</dbReference>
<dbReference type="Pfam" id="PF02913">
    <property type="entry name" value="FAD-oxidase_C"/>
    <property type="match status" value="1"/>
</dbReference>
<dbReference type="SUPFAM" id="SSF55103">
    <property type="entry name" value="FAD-linked oxidases, C-terminal domain"/>
    <property type="match status" value="1"/>
</dbReference>
<dbReference type="PANTHER" id="PTHR42934">
    <property type="entry name" value="GLYCOLATE OXIDASE SUBUNIT GLCD"/>
    <property type="match status" value="1"/>
</dbReference>
<dbReference type="GO" id="GO:0016491">
    <property type="term" value="F:oxidoreductase activity"/>
    <property type="evidence" value="ECO:0007669"/>
    <property type="project" value="UniProtKB-KW"/>
</dbReference>